<comment type="caution">
    <text evidence="1">The sequence shown here is derived from an EMBL/GenBank/DDBJ whole genome shotgun (WGS) entry which is preliminary data.</text>
</comment>
<sequence>MNRMTGLAVLCLSLMGCSAVPSENSAQYLRTEMQSPVSGATIITVTADSLMKQDNTHNAILYALRPMPGKAFTSELDRKFAAATMYIDLSPGEKSRTAEISGEINYYDHERYVNARLVGDSIRTIPIAPKTIPLTLNKPFSINLPQGIHYSVMLTDSQP</sequence>
<dbReference type="RefSeq" id="WP_126498302.1">
    <property type="nucleotide sequence ID" value="NZ_JAIQDZ010000018.1"/>
</dbReference>
<proteinExistence type="predicted"/>
<protein>
    <recommendedName>
        <fullName evidence="2">Lipoprotein</fullName>
    </recommendedName>
</protein>
<organism evidence="1">
    <name type="scientific">Salmonella enterica</name>
    <name type="common">Salmonella choleraesuis</name>
    <dbReference type="NCBI Taxonomy" id="28901"/>
    <lineage>
        <taxon>Bacteria</taxon>
        <taxon>Pseudomonadati</taxon>
        <taxon>Pseudomonadota</taxon>
        <taxon>Gammaproteobacteria</taxon>
        <taxon>Enterobacterales</taxon>
        <taxon>Enterobacteriaceae</taxon>
        <taxon>Salmonella</taxon>
    </lineage>
</organism>
<reference evidence="1" key="1">
    <citation type="journal article" date="2018" name="Genome Biol.">
        <title>SKESA: strategic k-mer extension for scrupulous assemblies.</title>
        <authorList>
            <person name="Souvorov A."/>
            <person name="Agarwala R."/>
            <person name="Lipman D.J."/>
        </authorList>
    </citation>
    <scope>NUCLEOTIDE SEQUENCE</scope>
    <source>
        <strain evidence="1">MA.JE_S09-001004</strain>
    </source>
</reference>
<dbReference type="PROSITE" id="PS51257">
    <property type="entry name" value="PROKAR_LIPOPROTEIN"/>
    <property type="match status" value="1"/>
</dbReference>
<evidence type="ECO:0008006" key="2">
    <source>
        <dbReference type="Google" id="ProtNLM"/>
    </source>
</evidence>
<gene>
    <name evidence="1" type="ORF">G8A87_004668</name>
</gene>
<dbReference type="AlphaFoldDB" id="A0A746Q7H3"/>
<accession>A0A746Q7H3</accession>
<dbReference type="GeneID" id="39817386"/>
<evidence type="ECO:0000313" key="1">
    <source>
        <dbReference type="EMBL" id="HAF3904016.1"/>
    </source>
</evidence>
<dbReference type="EMBL" id="DAAUZK010000019">
    <property type="protein sequence ID" value="HAF3904016.1"/>
    <property type="molecule type" value="Genomic_DNA"/>
</dbReference>
<reference evidence="1" key="2">
    <citation type="submission" date="2020-02" db="EMBL/GenBank/DDBJ databases">
        <authorList>
            <consortium name="NCBI Pathogen Detection Project"/>
        </authorList>
    </citation>
    <scope>NUCLEOTIDE SEQUENCE</scope>
    <source>
        <strain evidence="1">MA.JE_S09-001004</strain>
    </source>
</reference>
<name>A0A746Q7H3_SALER</name>